<feature type="transmembrane region" description="Helical" evidence="3">
    <location>
        <begin position="29"/>
        <end position="46"/>
    </location>
</feature>
<protein>
    <submittedName>
        <fullName evidence="5">FMN-binding glutamate synthase family protein</fullName>
    </submittedName>
</protein>
<dbReference type="InterPro" id="IPR024188">
    <property type="entry name" value="GltB"/>
</dbReference>
<evidence type="ECO:0000313" key="6">
    <source>
        <dbReference type="EMBL" id="MBT8551224.1"/>
    </source>
</evidence>
<reference evidence="7" key="1">
    <citation type="submission" date="2018-06" db="EMBL/GenBank/DDBJ databases">
        <title>Description of a new Polynucleobacter species.</title>
        <authorList>
            <person name="Hahn M.W."/>
        </authorList>
    </citation>
    <scope>NUCLEOTIDE SEQUENCE [LARGE SCALE GENOMIC DNA]</scope>
    <source>
        <strain evidence="7">MG-25-Pas1-D2</strain>
    </source>
</reference>
<dbReference type="RefSeq" id="WP_112294375.1">
    <property type="nucleotide sequence ID" value="NZ_CBCSBS010000001.1"/>
</dbReference>
<evidence type="ECO:0000313" key="7">
    <source>
        <dbReference type="Proteomes" id="UP000248592"/>
    </source>
</evidence>
<gene>
    <name evidence="6" type="ORF">G6731_04560</name>
    <name evidence="5" type="ORF">Pas1_02080</name>
</gene>
<dbReference type="GO" id="GO:0006537">
    <property type="term" value="P:glutamate biosynthetic process"/>
    <property type="evidence" value="ECO:0007669"/>
    <property type="project" value="InterPro"/>
</dbReference>
<dbReference type="SUPFAM" id="SSF51395">
    <property type="entry name" value="FMN-linked oxidoreductases"/>
    <property type="match status" value="1"/>
</dbReference>
<sequence length="536" mass="59544">MTRYFVWNASVFLCLGFAYLLFSGRQTPIIWDGFILFFILSTIGALDQIQKKHAILRNYPVIGHLRFWLEFIRPEIRQYFLESDNEKLPFSRNQRALVYQRSKNLSDQRPFGTIDDVYKPGYEWLNYSNAPITDELPDDIRVEVGQGSCSKPYSISLFNISAMSFGSLSANAVLALNKGAKLGGFAQDTGEGSVSSYHKVYDGDLIWEIGSGYFGCRKPDGRFDIEKFTQVAIDPQIKMIEIKLSQGAKPGHGGILPAAKVTPEIALTRDVPMGVDCVSPSRHTAFNTPIEMLEFFSLLREKSGGKPVGFKLCIGKPEDWFAILKAMIDTQLTPDFIVVDGSEGGTGAAPVEFIDHIGMPMRDSLRLIHETLIGANLRSRIKLGAAGKIISAFDIVRACAIGADWCNSARGFMFAIGCIQSRTCNTDMCPTGVATQNTLRQKALDPVDKGTRVYQFHKNTMHALKEILAAASIRHPSELKPNHIMRRDENGVTQPFSKHLLHIEAGALLQTEPSLAFTGEYAYLKAAWSTANPKNW</sequence>
<evidence type="ECO:0000256" key="3">
    <source>
        <dbReference type="SAM" id="Phobius"/>
    </source>
</evidence>
<evidence type="ECO:0000256" key="1">
    <source>
        <dbReference type="ARBA" id="ARBA00009716"/>
    </source>
</evidence>
<dbReference type="PANTHER" id="PTHR43819">
    <property type="entry name" value="ARCHAEAL-TYPE GLUTAMATE SYNTHASE [NADPH]"/>
    <property type="match status" value="1"/>
</dbReference>
<dbReference type="Proteomes" id="UP000783102">
    <property type="component" value="Unassembled WGS sequence"/>
</dbReference>
<dbReference type="EMBL" id="JAANEY010000001">
    <property type="protein sequence ID" value="MBT8551224.1"/>
    <property type="molecule type" value="Genomic_DNA"/>
</dbReference>
<dbReference type="GO" id="GO:0015930">
    <property type="term" value="F:glutamate synthase activity"/>
    <property type="evidence" value="ECO:0007669"/>
    <property type="project" value="InterPro"/>
</dbReference>
<organism evidence="5 7">
    <name type="scientific">Polynucleobacter paneuropaeus</name>
    <dbReference type="NCBI Taxonomy" id="2527775"/>
    <lineage>
        <taxon>Bacteria</taxon>
        <taxon>Pseudomonadati</taxon>
        <taxon>Pseudomonadota</taxon>
        <taxon>Betaproteobacteria</taxon>
        <taxon>Burkholderiales</taxon>
        <taxon>Burkholderiaceae</taxon>
        <taxon>Polynucleobacter</taxon>
    </lineage>
</organism>
<evidence type="ECO:0000256" key="2">
    <source>
        <dbReference type="PIRNR" id="PIRNR006429"/>
    </source>
</evidence>
<dbReference type="Gene3D" id="3.20.20.70">
    <property type="entry name" value="Aldolase class I"/>
    <property type="match status" value="1"/>
</dbReference>
<feature type="transmembrane region" description="Helical" evidence="3">
    <location>
        <begin position="6"/>
        <end position="22"/>
    </location>
</feature>
<dbReference type="AlphaFoldDB" id="A0A2Z4JRH9"/>
<feature type="domain" description="Glutamate synthase" evidence="4">
    <location>
        <begin position="150"/>
        <end position="473"/>
    </location>
</feature>
<dbReference type="EMBL" id="CP030085">
    <property type="protein sequence ID" value="AWW49269.1"/>
    <property type="molecule type" value="Genomic_DNA"/>
</dbReference>
<dbReference type="PANTHER" id="PTHR43819:SF1">
    <property type="entry name" value="ARCHAEAL-TYPE GLUTAMATE SYNTHASE [NADPH]"/>
    <property type="match status" value="1"/>
</dbReference>
<dbReference type="GeneID" id="66832715"/>
<evidence type="ECO:0000313" key="5">
    <source>
        <dbReference type="EMBL" id="AWW49269.1"/>
    </source>
</evidence>
<reference evidence="6" key="3">
    <citation type="journal article" date="2021" name="Genome Biol. Evol.">
        <title>Continental-Scale Gene Flow Prevents Allopatric Divergence of Pelagic Freshwater Bacteria.</title>
        <authorList>
            <person name="Hoetzinger M."/>
            <person name="Pitt A."/>
            <person name="Huemer A."/>
            <person name="Hahn M.W."/>
        </authorList>
    </citation>
    <scope>NUCLEOTIDE SEQUENCE</scope>
    <source>
        <strain evidence="6">SM1-W8</strain>
    </source>
</reference>
<reference evidence="5" key="2">
    <citation type="journal article" date="2019" name="Int. J. Syst. Evol. Microbiol.">
        <title>Polynucleobacter paneuropaeus sp. nov., characterized by six strains isolated from freshwater lakes located along a 3000 km north-south cross-section across Europe.</title>
        <authorList>
            <person name="Hoetzinger M."/>
            <person name="Schmidt J."/>
            <person name="Pitt A."/>
            <person name="Koll U."/>
            <person name="Lang E."/>
            <person name="Hahn M.W."/>
        </authorList>
    </citation>
    <scope>NUCLEOTIDE SEQUENCE</scope>
    <source>
        <strain evidence="5">MG-25-Pas1-D2</strain>
    </source>
</reference>
<keyword evidence="3" id="KW-1133">Transmembrane helix</keyword>
<keyword evidence="3" id="KW-0472">Membrane</keyword>
<dbReference type="Pfam" id="PF01645">
    <property type="entry name" value="Glu_synthase"/>
    <property type="match status" value="1"/>
</dbReference>
<name>A0A2Z4JRH9_9BURK</name>
<dbReference type="PIRSF" id="PIRSF500060">
    <property type="entry name" value="UCP500060"/>
    <property type="match status" value="1"/>
</dbReference>
<evidence type="ECO:0000259" key="4">
    <source>
        <dbReference type="Pfam" id="PF01645"/>
    </source>
</evidence>
<dbReference type="CDD" id="cd02808">
    <property type="entry name" value="GltS_FMN"/>
    <property type="match status" value="1"/>
</dbReference>
<comment type="similarity">
    <text evidence="1 2">Belongs to the glutamate synthase family.</text>
</comment>
<dbReference type="PIRSF" id="PIRSF006429">
    <property type="entry name" value="GOGAT_lg_2"/>
    <property type="match status" value="1"/>
</dbReference>
<dbReference type="InterPro" id="IPR027283">
    <property type="entry name" value="YerD"/>
</dbReference>
<dbReference type="Proteomes" id="UP000248592">
    <property type="component" value="Chromosome"/>
</dbReference>
<accession>A0A2Z4JRH9</accession>
<keyword evidence="3" id="KW-0812">Transmembrane</keyword>
<dbReference type="InterPro" id="IPR002932">
    <property type="entry name" value="Glu_synthdom"/>
</dbReference>
<proteinExistence type="inferred from homology"/>
<dbReference type="InterPro" id="IPR013785">
    <property type="entry name" value="Aldolase_TIM"/>
</dbReference>